<dbReference type="AlphaFoldDB" id="A0AAV0Q5B3"/>
<organism evidence="2 3">
    <name type="scientific">Linum tenue</name>
    <dbReference type="NCBI Taxonomy" id="586396"/>
    <lineage>
        <taxon>Eukaryota</taxon>
        <taxon>Viridiplantae</taxon>
        <taxon>Streptophyta</taxon>
        <taxon>Embryophyta</taxon>
        <taxon>Tracheophyta</taxon>
        <taxon>Spermatophyta</taxon>
        <taxon>Magnoliopsida</taxon>
        <taxon>eudicotyledons</taxon>
        <taxon>Gunneridae</taxon>
        <taxon>Pentapetalae</taxon>
        <taxon>rosids</taxon>
        <taxon>fabids</taxon>
        <taxon>Malpighiales</taxon>
        <taxon>Linaceae</taxon>
        <taxon>Linum</taxon>
    </lineage>
</organism>
<feature type="region of interest" description="Disordered" evidence="1">
    <location>
        <begin position="61"/>
        <end position="127"/>
    </location>
</feature>
<name>A0AAV0Q5B3_9ROSI</name>
<reference evidence="2" key="1">
    <citation type="submission" date="2022-08" db="EMBL/GenBank/DDBJ databases">
        <authorList>
            <person name="Gutierrez-Valencia J."/>
        </authorList>
    </citation>
    <scope>NUCLEOTIDE SEQUENCE</scope>
</reference>
<dbReference type="EMBL" id="CAMGYJ010000009">
    <property type="protein sequence ID" value="CAI0539507.1"/>
    <property type="molecule type" value="Genomic_DNA"/>
</dbReference>
<evidence type="ECO:0000313" key="2">
    <source>
        <dbReference type="EMBL" id="CAI0539507.1"/>
    </source>
</evidence>
<proteinExistence type="predicted"/>
<feature type="non-terminal residue" evidence="2">
    <location>
        <position position="127"/>
    </location>
</feature>
<feature type="compositionally biased region" description="Basic and acidic residues" evidence="1">
    <location>
        <begin position="96"/>
        <end position="105"/>
    </location>
</feature>
<evidence type="ECO:0000313" key="3">
    <source>
        <dbReference type="Proteomes" id="UP001154282"/>
    </source>
</evidence>
<comment type="caution">
    <text evidence="2">The sequence shown here is derived from an EMBL/GenBank/DDBJ whole genome shotgun (WGS) entry which is preliminary data.</text>
</comment>
<sequence length="127" mass="14391">MRWVSKQGAVMGSLVDGLEHAKYTLESAPTMDERKTNWLTRLMNNLLSCTREQRRDVVAYPPVPAPARPSFRDDAPIVPPVEPPRRSKRRPLPTFDEVRTTRETEIPEPFEYQWAPTAEAGGGSSSR</sequence>
<protein>
    <submittedName>
        <fullName evidence="2">Uncharacterized protein</fullName>
    </submittedName>
</protein>
<evidence type="ECO:0000256" key="1">
    <source>
        <dbReference type="SAM" id="MobiDB-lite"/>
    </source>
</evidence>
<dbReference type="Proteomes" id="UP001154282">
    <property type="component" value="Unassembled WGS sequence"/>
</dbReference>
<accession>A0AAV0Q5B3</accession>
<keyword evidence="3" id="KW-1185">Reference proteome</keyword>
<gene>
    <name evidence="2" type="ORF">LITE_LOCUS41325</name>
</gene>